<dbReference type="AlphaFoldDB" id="A0A4C1TBK0"/>
<keyword evidence="2" id="KW-1185">Reference proteome</keyword>
<name>A0A4C1TBK0_EUMVA</name>
<dbReference type="Proteomes" id="UP000299102">
    <property type="component" value="Unassembled WGS sequence"/>
</dbReference>
<reference evidence="1 2" key="1">
    <citation type="journal article" date="2019" name="Commun. Biol.">
        <title>The bagworm genome reveals a unique fibroin gene that provides high tensile strength.</title>
        <authorList>
            <person name="Kono N."/>
            <person name="Nakamura H."/>
            <person name="Ohtoshi R."/>
            <person name="Tomita M."/>
            <person name="Numata K."/>
            <person name="Arakawa K."/>
        </authorList>
    </citation>
    <scope>NUCLEOTIDE SEQUENCE [LARGE SCALE GENOMIC DNA]</scope>
</reference>
<gene>
    <name evidence="1" type="ORF">EVAR_92996_1</name>
</gene>
<comment type="caution">
    <text evidence="1">The sequence shown here is derived from an EMBL/GenBank/DDBJ whole genome shotgun (WGS) entry which is preliminary data.</text>
</comment>
<accession>A0A4C1TBK0</accession>
<evidence type="ECO:0000313" key="2">
    <source>
        <dbReference type="Proteomes" id="UP000299102"/>
    </source>
</evidence>
<organism evidence="1 2">
    <name type="scientific">Eumeta variegata</name>
    <name type="common">Bagworm moth</name>
    <name type="synonym">Eumeta japonica</name>
    <dbReference type="NCBI Taxonomy" id="151549"/>
    <lineage>
        <taxon>Eukaryota</taxon>
        <taxon>Metazoa</taxon>
        <taxon>Ecdysozoa</taxon>
        <taxon>Arthropoda</taxon>
        <taxon>Hexapoda</taxon>
        <taxon>Insecta</taxon>
        <taxon>Pterygota</taxon>
        <taxon>Neoptera</taxon>
        <taxon>Endopterygota</taxon>
        <taxon>Lepidoptera</taxon>
        <taxon>Glossata</taxon>
        <taxon>Ditrysia</taxon>
        <taxon>Tineoidea</taxon>
        <taxon>Psychidae</taxon>
        <taxon>Oiketicinae</taxon>
        <taxon>Eumeta</taxon>
    </lineage>
</organism>
<proteinExistence type="predicted"/>
<dbReference type="EMBL" id="BGZK01000046">
    <property type="protein sequence ID" value="GBP11514.1"/>
    <property type="molecule type" value="Genomic_DNA"/>
</dbReference>
<evidence type="ECO:0000313" key="1">
    <source>
        <dbReference type="EMBL" id="GBP11514.1"/>
    </source>
</evidence>
<protein>
    <submittedName>
        <fullName evidence="1">Uncharacterized protein</fullName>
    </submittedName>
</protein>
<sequence length="117" mass="13127">MGSVVGVTATVCSMKRNMQYSMMWMRDAPARVCRDSGSRGVRAPYFYFKKISYFHITVPNTASCIRTDARRPDRRRRRVRAACGPLYVCKVSYLVSLLSLPCYSVIDVHGGAHAPCA</sequence>